<gene>
    <name evidence="2" type="ORF">E0L32_010700</name>
</gene>
<feature type="compositionally biased region" description="Polar residues" evidence="1">
    <location>
        <begin position="185"/>
        <end position="217"/>
    </location>
</feature>
<keyword evidence="3" id="KW-1185">Reference proteome</keyword>
<feature type="compositionally biased region" description="Pro residues" evidence="1">
    <location>
        <begin position="792"/>
        <end position="802"/>
    </location>
</feature>
<feature type="region of interest" description="Disordered" evidence="1">
    <location>
        <begin position="428"/>
        <end position="687"/>
    </location>
</feature>
<accession>A0A507ART3</accession>
<sequence>MDIIRTSAATAAAARLSPKNAGGFVFARGLYKRTPNTPTGGQYKTNVNRTKTKKWVEAKVQSYDGDDWGADEYDDEPPEDEVPPPPPPPPKPLGPRLPGSNPSSQPPTPQSAVHSIHSGKPYSASASPAPSPGLKGPSGPPALQIQTQAQSQSPTVAPENPRPDHAGPSNAPAPITAPSGASAEQVASPQSAGVPQSGATASSVYSQPSARNVSSPVTDRRMSPAPQSASGPVPTRFPPRKSSMGQQAAPDLSEIVRPGSGPDLVQGKPWREGRPASPLGPRSPDGQPNKPSFIRPADIYKRMGEEKEKERLSMDSNRPSLDSLGARGSERSSSPLKTDSDQRPASFGRDEDGADRTRSANQVLTPVAERKSEHGFDGMVSGAQQPNVSEGPKPVIGADEDGDLRRFSTSPKLPDLARMSLFGEDLFSNPSGFLADAPPMPTIPDRDSESPEQETPSISKKPVVLPTQAASDTSSEASAKEGGLKLAQTTSSDRKSLDAAKAVESKDVVDTTTTSAADVLAPPRPSLPGKWVTETGATPGETPGEPSKDLSGIGAPSAARDADTANPPGARQVQAGDIGTDESSDDDDGLTSTRSPDALPPINTSSRPAPAVEDKAIMPPPVLAESTKPQAQDATPTTATSEVPPTAPLNTRRSEIFPSDYVPPQSLERISTMSTTTNSPVKESDKLREEIIRTLSPVKASDDFAEASAARDAGLAGRNTTRESTYLNDVYGDYWSAEDRPEDEALEGTALETVDEAESEKSSEPATALREAAPAVPPPTETKPEVAAIPVLSPPVLSPPALNPQSPQRDQVPQPEPQKLTLGRQRFSWEMDTEETAAPQQPAPPAQQDPAEHEPKSLGIGPSSMTPPAGSPTEQGASQIQAARDPEDLSPKISLLSSAAPGPGVGPDQLSPVSAMTEQKSPPLSTEPHRLSLADEKSQIQHGSSLVSPAPPPYEHPALSKGSSTPQSAASPVTAAPPTDLDRIVTFRQIMSYPTPAERIATYEETRRQFAEANSGLADWLGGMRSQPEHAGASASMREAVVAALVSPTAAGGAGAESLPYFQQYLNASSPTTAAAGPSGPRPATAGGHLHHGHGNAASQFGPSSEFRHSSGQAAAKSKEFLQTAGKMSKGLFNKGKNKLRAL</sequence>
<dbReference type="STRING" id="1093900.A0A507ART3"/>
<feature type="compositionally biased region" description="Basic and acidic residues" evidence="1">
    <location>
        <begin position="338"/>
        <end position="358"/>
    </location>
</feature>
<feature type="compositionally biased region" description="Low complexity" evidence="1">
    <location>
        <begin position="1071"/>
        <end position="1088"/>
    </location>
</feature>
<protein>
    <submittedName>
        <fullName evidence="2">Uncharacterized protein</fullName>
    </submittedName>
</protein>
<feature type="compositionally biased region" description="Acidic residues" evidence="1">
    <location>
        <begin position="64"/>
        <end position="82"/>
    </location>
</feature>
<evidence type="ECO:0000256" key="1">
    <source>
        <dbReference type="SAM" id="MobiDB-lite"/>
    </source>
</evidence>
<feature type="compositionally biased region" description="Polar residues" evidence="1">
    <location>
        <begin position="872"/>
        <end position="881"/>
    </location>
</feature>
<reference evidence="2 3" key="1">
    <citation type="submission" date="2019-06" db="EMBL/GenBank/DDBJ databases">
        <title>Draft genome sequence of the filamentous fungus Phialemoniopsis curvata isolated from diesel fuel.</title>
        <authorList>
            <person name="Varaljay V.A."/>
            <person name="Lyon W.J."/>
            <person name="Crouch A.L."/>
            <person name="Drake C.E."/>
            <person name="Hollomon J.M."/>
            <person name="Nadeau L.J."/>
            <person name="Nunn H.S."/>
            <person name="Stevenson B.S."/>
            <person name="Bojanowski C.L."/>
            <person name="Crookes-Goodson W.J."/>
        </authorList>
    </citation>
    <scope>NUCLEOTIDE SEQUENCE [LARGE SCALE GENOMIC DNA]</scope>
    <source>
        <strain evidence="2 3">D216</strain>
    </source>
</reference>
<evidence type="ECO:0000313" key="2">
    <source>
        <dbReference type="EMBL" id="TPX07601.1"/>
    </source>
</evidence>
<feature type="compositionally biased region" description="Basic and acidic residues" evidence="1">
    <location>
        <begin position="927"/>
        <end position="939"/>
    </location>
</feature>
<organism evidence="2 3">
    <name type="scientific">Thyridium curvatum</name>
    <dbReference type="NCBI Taxonomy" id="1093900"/>
    <lineage>
        <taxon>Eukaryota</taxon>
        <taxon>Fungi</taxon>
        <taxon>Dikarya</taxon>
        <taxon>Ascomycota</taxon>
        <taxon>Pezizomycotina</taxon>
        <taxon>Sordariomycetes</taxon>
        <taxon>Sordariomycetidae</taxon>
        <taxon>Thyridiales</taxon>
        <taxon>Thyridiaceae</taxon>
        <taxon>Thyridium</taxon>
    </lineage>
</organism>
<feature type="compositionally biased region" description="Low complexity" evidence="1">
    <location>
        <begin position="963"/>
        <end position="977"/>
    </location>
</feature>
<feature type="compositionally biased region" description="Low complexity" evidence="1">
    <location>
        <begin position="118"/>
        <end position="143"/>
    </location>
</feature>
<dbReference type="EMBL" id="SKBQ01000089">
    <property type="protein sequence ID" value="TPX07601.1"/>
    <property type="molecule type" value="Genomic_DNA"/>
</dbReference>
<feature type="compositionally biased region" description="Polar residues" evidence="1">
    <location>
        <begin position="668"/>
        <end position="681"/>
    </location>
</feature>
<dbReference type="InParanoid" id="A0A507ART3"/>
<proteinExistence type="predicted"/>
<feature type="compositionally biased region" description="Low complexity" evidence="1">
    <location>
        <begin position="533"/>
        <end position="545"/>
    </location>
</feature>
<dbReference type="GeneID" id="41978147"/>
<feature type="compositionally biased region" description="Pro residues" evidence="1">
    <location>
        <begin position="83"/>
        <end position="95"/>
    </location>
</feature>
<evidence type="ECO:0000313" key="3">
    <source>
        <dbReference type="Proteomes" id="UP000319257"/>
    </source>
</evidence>
<feature type="region of interest" description="Disordered" evidence="1">
    <location>
        <begin position="1071"/>
        <end position="1121"/>
    </location>
</feature>
<feature type="compositionally biased region" description="Polar residues" evidence="1">
    <location>
        <begin position="911"/>
        <end position="924"/>
    </location>
</feature>
<dbReference type="OrthoDB" id="5151921at2759"/>
<feature type="compositionally biased region" description="Polar residues" evidence="1">
    <location>
        <begin position="468"/>
        <end position="477"/>
    </location>
</feature>
<comment type="caution">
    <text evidence="2">The sequence shown here is derived from an EMBL/GenBank/DDBJ whole genome shotgun (WGS) entry which is preliminary data.</text>
</comment>
<feature type="compositionally biased region" description="Low complexity" evidence="1">
    <location>
        <begin position="510"/>
        <end position="521"/>
    </location>
</feature>
<dbReference type="Proteomes" id="UP000319257">
    <property type="component" value="Unassembled WGS sequence"/>
</dbReference>
<dbReference type="AlphaFoldDB" id="A0A507ART3"/>
<feature type="region of interest" description="Disordered" evidence="1">
    <location>
        <begin position="738"/>
        <end position="977"/>
    </location>
</feature>
<feature type="compositionally biased region" description="Basic and acidic residues" evidence="1">
    <location>
        <begin position="492"/>
        <end position="509"/>
    </location>
</feature>
<feature type="compositionally biased region" description="Polar residues" evidence="1">
    <location>
        <begin position="144"/>
        <end position="155"/>
    </location>
</feature>
<feature type="compositionally biased region" description="Basic and acidic residues" evidence="1">
    <location>
        <begin position="298"/>
        <end position="313"/>
    </location>
</feature>
<name>A0A507ART3_9PEZI</name>
<feature type="compositionally biased region" description="Acidic residues" evidence="1">
    <location>
        <begin position="579"/>
        <end position="589"/>
    </location>
</feature>
<feature type="compositionally biased region" description="Low complexity" evidence="1">
    <location>
        <begin position="627"/>
        <end position="640"/>
    </location>
</feature>
<dbReference type="RefSeq" id="XP_030989312.1">
    <property type="nucleotide sequence ID" value="XM_031133347.1"/>
</dbReference>
<feature type="region of interest" description="Disordered" evidence="1">
    <location>
        <begin position="59"/>
        <end position="410"/>
    </location>
</feature>